<feature type="domain" description="Nucleotide modification associated" evidence="2">
    <location>
        <begin position="22"/>
        <end position="82"/>
    </location>
</feature>
<reference evidence="3 4" key="1">
    <citation type="submission" date="2020-10" db="EMBL/GenBank/DDBJ databases">
        <title>Connecting structure to function with the recovery of over 1000 high-quality activated sludge metagenome-assembled genomes encoding full-length rRNA genes using long-read sequencing.</title>
        <authorList>
            <person name="Singleton C.M."/>
            <person name="Petriglieri F."/>
            <person name="Kristensen J.M."/>
            <person name="Kirkegaard R.H."/>
            <person name="Michaelsen T.Y."/>
            <person name="Andersen M.H."/>
            <person name="Karst S.M."/>
            <person name="Dueholm M.S."/>
            <person name="Nielsen P.H."/>
            <person name="Albertsen M."/>
        </authorList>
    </citation>
    <scope>NUCLEOTIDE SEQUENCE [LARGE SCALE GENOMIC DNA]</scope>
    <source>
        <strain evidence="3">Ribe_18-Q3-R11-54_BAT3C.373</strain>
    </source>
</reference>
<dbReference type="InterPro" id="IPR011630">
    <property type="entry name" value="DUF1599"/>
</dbReference>
<dbReference type="Proteomes" id="UP000808349">
    <property type="component" value="Unassembled WGS sequence"/>
</dbReference>
<evidence type="ECO:0000313" key="3">
    <source>
        <dbReference type="EMBL" id="MBK9719555.1"/>
    </source>
</evidence>
<keyword evidence="1" id="KW-0472">Membrane</keyword>
<gene>
    <name evidence="3" type="ORF">IPO85_18965</name>
</gene>
<accession>A0A9D7SDC1</accession>
<keyword evidence="1" id="KW-0812">Transmembrane</keyword>
<dbReference type="EMBL" id="JADKFW010000021">
    <property type="protein sequence ID" value="MBK9719555.1"/>
    <property type="molecule type" value="Genomic_DNA"/>
</dbReference>
<feature type="transmembrane region" description="Helical" evidence="1">
    <location>
        <begin position="98"/>
        <end position="117"/>
    </location>
</feature>
<sequence>MSKTLAQNDHILHICKNIFLQKANEYGGSWRFLHPSTRFDQIYIKPSRIQYIEEQNQPLIDEKPDIEYLGLMKYSNMDLVQLRKIENNKLKTLISEGINAKNLVIVIYAIFALVNWSETQPWSLKIN</sequence>
<protein>
    <submittedName>
        <fullName evidence="3">DUF1599 domain-containing protein</fullName>
    </submittedName>
</protein>
<proteinExistence type="predicted"/>
<name>A0A9D7SDC1_9BACT</name>
<dbReference type="AlphaFoldDB" id="A0A9D7SDC1"/>
<organism evidence="3 4">
    <name type="scientific">Candidatus Defluviibacterium haderslevense</name>
    <dbReference type="NCBI Taxonomy" id="2981993"/>
    <lineage>
        <taxon>Bacteria</taxon>
        <taxon>Pseudomonadati</taxon>
        <taxon>Bacteroidota</taxon>
        <taxon>Saprospiria</taxon>
        <taxon>Saprospirales</taxon>
        <taxon>Saprospiraceae</taxon>
        <taxon>Candidatus Defluviibacterium</taxon>
    </lineage>
</organism>
<evidence type="ECO:0000256" key="1">
    <source>
        <dbReference type="SAM" id="Phobius"/>
    </source>
</evidence>
<dbReference type="Pfam" id="PF07659">
    <property type="entry name" value="DUF1599"/>
    <property type="match status" value="1"/>
</dbReference>
<comment type="caution">
    <text evidence="3">The sequence shown here is derived from an EMBL/GenBank/DDBJ whole genome shotgun (WGS) entry which is preliminary data.</text>
</comment>
<evidence type="ECO:0000259" key="2">
    <source>
        <dbReference type="Pfam" id="PF07659"/>
    </source>
</evidence>
<evidence type="ECO:0000313" key="4">
    <source>
        <dbReference type="Proteomes" id="UP000808349"/>
    </source>
</evidence>
<keyword evidence="1" id="KW-1133">Transmembrane helix</keyword>